<keyword evidence="2" id="KW-0443">Lipid metabolism</keyword>
<evidence type="ECO:0000256" key="2">
    <source>
        <dbReference type="ARBA" id="ARBA00023098"/>
    </source>
</evidence>
<dbReference type="Proteomes" id="UP000653305">
    <property type="component" value="Unassembled WGS sequence"/>
</dbReference>
<dbReference type="PANTHER" id="PTHR18896">
    <property type="entry name" value="PHOSPHOLIPASE D"/>
    <property type="match status" value="1"/>
</dbReference>
<evidence type="ECO:0000313" key="4">
    <source>
        <dbReference type="Proteomes" id="UP000653305"/>
    </source>
</evidence>
<dbReference type="PANTHER" id="PTHR18896:SF60">
    <property type="entry name" value="PHOSPHOLIPASE D"/>
    <property type="match status" value="1"/>
</dbReference>
<organism evidence="3 4">
    <name type="scientific">Phtheirospermum japonicum</name>
    <dbReference type="NCBI Taxonomy" id="374723"/>
    <lineage>
        <taxon>Eukaryota</taxon>
        <taxon>Viridiplantae</taxon>
        <taxon>Streptophyta</taxon>
        <taxon>Embryophyta</taxon>
        <taxon>Tracheophyta</taxon>
        <taxon>Spermatophyta</taxon>
        <taxon>Magnoliopsida</taxon>
        <taxon>eudicotyledons</taxon>
        <taxon>Gunneridae</taxon>
        <taxon>Pentapetalae</taxon>
        <taxon>asterids</taxon>
        <taxon>lamiids</taxon>
        <taxon>Lamiales</taxon>
        <taxon>Orobanchaceae</taxon>
        <taxon>Orobanchaceae incertae sedis</taxon>
        <taxon>Phtheirospermum</taxon>
    </lineage>
</organism>
<proteinExistence type="predicted"/>
<dbReference type="AlphaFoldDB" id="A0A830D7Y6"/>
<evidence type="ECO:0000313" key="3">
    <source>
        <dbReference type="EMBL" id="GFQ03266.1"/>
    </source>
</evidence>
<keyword evidence="4" id="KW-1185">Reference proteome</keyword>
<dbReference type="GO" id="GO:0005886">
    <property type="term" value="C:plasma membrane"/>
    <property type="evidence" value="ECO:0007669"/>
    <property type="project" value="TreeGrafter"/>
</dbReference>
<protein>
    <submittedName>
        <fullName evidence="3">Phospholipase d delta</fullName>
    </submittedName>
</protein>
<dbReference type="EMBL" id="BMAC01000813">
    <property type="protein sequence ID" value="GFQ03266.1"/>
    <property type="molecule type" value="Genomic_DNA"/>
</dbReference>
<sequence length="158" mass="18083">MMKKLGSSSSTPLSSVSWLLVLNIVSLAFSINRLSIFISGLDLCSGRYDTPQHHLYRDMDTIFADDYSNPSLEHKGENGPRQPWHDHHCRIEGPSSYDVLTNIEQRWRKAITSSKIRKLFKRPKGSCLEDALIEVRKDDLITSPSTTVPHDHLEQWHV</sequence>
<dbReference type="GO" id="GO:0004630">
    <property type="term" value="F:phospholipase D activity"/>
    <property type="evidence" value="ECO:0007669"/>
    <property type="project" value="TreeGrafter"/>
</dbReference>
<dbReference type="Gene3D" id="3.30.870.10">
    <property type="entry name" value="Endonuclease Chain A"/>
    <property type="match status" value="1"/>
</dbReference>
<comment type="caution">
    <text evidence="3">The sequence shown here is derived from an EMBL/GenBank/DDBJ whole genome shotgun (WGS) entry which is preliminary data.</text>
</comment>
<gene>
    <name evidence="3" type="ORF">PHJA_002470400</name>
</gene>
<dbReference type="SUPFAM" id="SSF56024">
    <property type="entry name" value="Phospholipase D/nuclease"/>
    <property type="match status" value="1"/>
</dbReference>
<reference evidence="3" key="1">
    <citation type="submission" date="2020-07" db="EMBL/GenBank/DDBJ databases">
        <title>Ethylene signaling mediates host invasion by parasitic plants.</title>
        <authorList>
            <person name="Yoshida S."/>
        </authorList>
    </citation>
    <scope>NUCLEOTIDE SEQUENCE</scope>
    <source>
        <strain evidence="3">Okayama</strain>
    </source>
</reference>
<name>A0A830D7Y6_9LAMI</name>
<accession>A0A830D7Y6</accession>
<keyword evidence="1" id="KW-0677">Repeat</keyword>
<dbReference type="GO" id="GO:0009395">
    <property type="term" value="P:phospholipid catabolic process"/>
    <property type="evidence" value="ECO:0007669"/>
    <property type="project" value="TreeGrafter"/>
</dbReference>
<dbReference type="InterPro" id="IPR015679">
    <property type="entry name" value="PLipase_D_fam"/>
</dbReference>
<evidence type="ECO:0000256" key="1">
    <source>
        <dbReference type="ARBA" id="ARBA00022737"/>
    </source>
</evidence>
<dbReference type="OrthoDB" id="71549at2759"/>